<evidence type="ECO:0000313" key="3">
    <source>
        <dbReference type="Proteomes" id="UP001140502"/>
    </source>
</evidence>
<dbReference type="Proteomes" id="UP001140502">
    <property type="component" value="Unassembled WGS sequence"/>
</dbReference>
<dbReference type="PANTHER" id="PTHR35179:SF2">
    <property type="entry name" value="START DOMAIN-CONTAINING PROTEIN"/>
    <property type="match status" value="1"/>
</dbReference>
<keyword evidence="3" id="KW-1185">Reference proteome</keyword>
<evidence type="ECO:0000256" key="1">
    <source>
        <dbReference type="SAM" id="MobiDB-lite"/>
    </source>
</evidence>
<evidence type="ECO:0000313" key="2">
    <source>
        <dbReference type="EMBL" id="KAJ4325230.1"/>
    </source>
</evidence>
<proteinExistence type="predicted"/>
<organism evidence="2 3">
    <name type="scientific">Fusarium piperis</name>
    <dbReference type="NCBI Taxonomy" id="1435070"/>
    <lineage>
        <taxon>Eukaryota</taxon>
        <taxon>Fungi</taxon>
        <taxon>Dikarya</taxon>
        <taxon>Ascomycota</taxon>
        <taxon>Pezizomycotina</taxon>
        <taxon>Sordariomycetes</taxon>
        <taxon>Hypocreomycetidae</taxon>
        <taxon>Hypocreales</taxon>
        <taxon>Nectriaceae</taxon>
        <taxon>Fusarium</taxon>
        <taxon>Fusarium solani species complex</taxon>
    </lineage>
</organism>
<feature type="region of interest" description="Disordered" evidence="1">
    <location>
        <begin position="1"/>
        <end position="27"/>
    </location>
</feature>
<dbReference type="AlphaFoldDB" id="A0A9W8WH57"/>
<dbReference type="OrthoDB" id="5393654at2759"/>
<sequence>MNPWQRTRGRPQAPTVTPSPPLPLGDLIESITRDSLVGSQHDSDRAEISDAKLVASYNWVSASSPEVIIPGQPPRWTPSRVSKRLPWDSGEYYRDINAASYPKHPLEPTIISVMKMNPNPMPVNIVACGSTIGNLLRFARGSDLDRPFRILVELVGDTVHLTRRENSPKELIAGVKGYGHTFPEAYTTWDPAVRRSTSHQRIMAYRFGGLDMMVRFEGDGFIKESAPQRRQNRPFTVGDALAQVNGLTLTKPLPTLTRDLKVSDGGETVPQETIFDLKTRSVVARFRDTLGDQLPRLWIAQVTQFIIAYHEKGLFREDNIEIKNVRDDIDKWEELNQPLLKRLVALLHLIIDRARASGGKIELVWSTDGPLEIRKQLPGAGDVLSASVRKDWEAWLSKEGLKGSDVEKRDSKLELTDPERWEEFLATLSNSDGEMSDYTACDKECGYCGKCMY</sequence>
<reference evidence="2" key="1">
    <citation type="submission" date="2022-10" db="EMBL/GenBank/DDBJ databases">
        <title>Tapping the CABI collections for fungal endophytes: first genome assemblies for Collariella, Neodidymelliopsis, Ascochyta clinopodiicola, Didymella pomorum, Didymosphaeria variabile, Neocosmospora piperis and Neocucurbitaria cava.</title>
        <authorList>
            <person name="Hill R."/>
        </authorList>
    </citation>
    <scope>NUCLEOTIDE SEQUENCE</scope>
    <source>
        <strain evidence="2">IMI 366586</strain>
    </source>
</reference>
<accession>A0A9W8WH57</accession>
<evidence type="ECO:0008006" key="4">
    <source>
        <dbReference type="Google" id="ProtNLM"/>
    </source>
</evidence>
<name>A0A9W8WH57_9HYPO</name>
<dbReference type="PANTHER" id="PTHR35179">
    <property type="entry name" value="PROTEIN CBG02620"/>
    <property type="match status" value="1"/>
</dbReference>
<dbReference type="EMBL" id="JAPEUR010000052">
    <property type="protein sequence ID" value="KAJ4325230.1"/>
    <property type="molecule type" value="Genomic_DNA"/>
</dbReference>
<protein>
    <recommendedName>
        <fullName evidence="4">Geranylgeranyl pyrophosphate synthetase</fullName>
    </recommendedName>
</protein>
<gene>
    <name evidence="2" type="ORF">N0V84_003612</name>
</gene>
<comment type="caution">
    <text evidence="2">The sequence shown here is derived from an EMBL/GenBank/DDBJ whole genome shotgun (WGS) entry which is preliminary data.</text>
</comment>